<dbReference type="SMART" id="SM00256">
    <property type="entry name" value="FBOX"/>
    <property type="match status" value="1"/>
</dbReference>
<dbReference type="InterPro" id="IPR036047">
    <property type="entry name" value="F-box-like_dom_sf"/>
</dbReference>
<keyword evidence="4" id="KW-1185">Reference proteome</keyword>
<reference evidence="3" key="1">
    <citation type="submission" date="2023-07" db="EMBL/GenBank/DDBJ databases">
        <title>A chromosome-level genome assembly of Lolium multiflorum.</title>
        <authorList>
            <person name="Chen Y."/>
            <person name="Copetti D."/>
            <person name="Kolliker R."/>
            <person name="Studer B."/>
        </authorList>
    </citation>
    <scope>NUCLEOTIDE SEQUENCE</scope>
    <source>
        <strain evidence="3">02402/16</strain>
        <tissue evidence="3">Leaf</tissue>
    </source>
</reference>
<proteinExistence type="predicted"/>
<accession>A0AAD8T708</accession>
<dbReference type="PANTHER" id="PTHR31672:SF13">
    <property type="entry name" value="F-BOX PROTEIN CPR30-LIKE"/>
    <property type="match status" value="1"/>
</dbReference>
<dbReference type="AlphaFoldDB" id="A0AAD8T708"/>
<dbReference type="Gene3D" id="1.20.1280.50">
    <property type="match status" value="1"/>
</dbReference>
<evidence type="ECO:0000256" key="1">
    <source>
        <dbReference type="SAM" id="MobiDB-lite"/>
    </source>
</evidence>
<dbReference type="InterPro" id="IPR013187">
    <property type="entry name" value="F-box-assoc_dom_typ3"/>
</dbReference>
<dbReference type="SUPFAM" id="SSF81383">
    <property type="entry name" value="F-box domain"/>
    <property type="match status" value="1"/>
</dbReference>
<evidence type="ECO:0000259" key="2">
    <source>
        <dbReference type="PROSITE" id="PS50181"/>
    </source>
</evidence>
<protein>
    <recommendedName>
        <fullName evidence="2">F-box domain-containing protein</fullName>
    </recommendedName>
</protein>
<dbReference type="PANTHER" id="PTHR31672">
    <property type="entry name" value="BNACNNG10540D PROTEIN"/>
    <property type="match status" value="1"/>
</dbReference>
<dbReference type="Pfam" id="PF00646">
    <property type="entry name" value="F-box"/>
    <property type="match status" value="1"/>
</dbReference>
<dbReference type="Proteomes" id="UP001231189">
    <property type="component" value="Unassembled WGS sequence"/>
</dbReference>
<dbReference type="CDD" id="cd22157">
    <property type="entry name" value="F-box_AtFBW1-like"/>
    <property type="match status" value="1"/>
</dbReference>
<name>A0AAD8T708_LOLMU</name>
<organism evidence="3 4">
    <name type="scientific">Lolium multiflorum</name>
    <name type="common">Italian ryegrass</name>
    <name type="synonym">Lolium perenne subsp. multiflorum</name>
    <dbReference type="NCBI Taxonomy" id="4521"/>
    <lineage>
        <taxon>Eukaryota</taxon>
        <taxon>Viridiplantae</taxon>
        <taxon>Streptophyta</taxon>
        <taxon>Embryophyta</taxon>
        <taxon>Tracheophyta</taxon>
        <taxon>Spermatophyta</taxon>
        <taxon>Magnoliopsida</taxon>
        <taxon>Liliopsida</taxon>
        <taxon>Poales</taxon>
        <taxon>Poaceae</taxon>
        <taxon>BOP clade</taxon>
        <taxon>Pooideae</taxon>
        <taxon>Poodae</taxon>
        <taxon>Poeae</taxon>
        <taxon>Poeae Chloroplast Group 2 (Poeae type)</taxon>
        <taxon>Loliodinae</taxon>
        <taxon>Loliinae</taxon>
        <taxon>Lolium</taxon>
    </lineage>
</organism>
<feature type="region of interest" description="Disordered" evidence="1">
    <location>
        <begin position="1"/>
        <end position="20"/>
    </location>
</feature>
<dbReference type="InterPro" id="IPR001810">
    <property type="entry name" value="F-box_dom"/>
</dbReference>
<dbReference type="EMBL" id="JAUUTY010000003">
    <property type="protein sequence ID" value="KAK1670669.1"/>
    <property type="molecule type" value="Genomic_DNA"/>
</dbReference>
<evidence type="ECO:0000313" key="3">
    <source>
        <dbReference type="EMBL" id="KAK1670669.1"/>
    </source>
</evidence>
<dbReference type="InterPro" id="IPR050796">
    <property type="entry name" value="SCF_F-box_component"/>
</dbReference>
<dbReference type="NCBIfam" id="TIGR01640">
    <property type="entry name" value="F_box_assoc_1"/>
    <property type="match status" value="1"/>
</dbReference>
<dbReference type="PROSITE" id="PS50181">
    <property type="entry name" value="FBOX"/>
    <property type="match status" value="1"/>
</dbReference>
<comment type="caution">
    <text evidence="3">The sequence shown here is derived from an EMBL/GenBank/DDBJ whole genome shotgun (WGS) entry which is preliminary data.</text>
</comment>
<dbReference type="InterPro" id="IPR017451">
    <property type="entry name" value="F-box-assoc_interact_dom"/>
</dbReference>
<sequence>MEDERAAAKRKRTRTSKKPHVPHEVVTEILLRLPTRSLLRFTSVCKAWRATISDDPVFARDLRHHRRNHPCFLITPQTRLPNHNRKTTWHTHTHVVATTGLYQWQGTEGAATLMQSMDSFPAAAVSRFAHCDGLVRVLNPATRRVLTLPAWSTSPSVSHPCFGLGRDPWTNAYKVARLWQRTEPKSPSLTGVVYRYHVEVFTIGADQHWRKLVHPPHSIMIGQTATFFKGSLLWIIQPYEPTAVSGFLRLKLWDETFSVVSWPPCGPWFYNDACMSQLRGELCVTCPDQNLEMLDMWMCDDVDGVGLPAWDKRYTIRWDWARASLRPLAILGDGVLMCQSSSNMLCHCNLHTDDKHVEVKDTIRLNDLEYLNPEDGTILDYACKIKFSFDVISYVPSLARI</sequence>
<gene>
    <name evidence="3" type="ORF">QYE76_058828</name>
</gene>
<evidence type="ECO:0000313" key="4">
    <source>
        <dbReference type="Proteomes" id="UP001231189"/>
    </source>
</evidence>
<dbReference type="Pfam" id="PF08268">
    <property type="entry name" value="FBA_3"/>
    <property type="match status" value="1"/>
</dbReference>
<feature type="domain" description="F-box" evidence="2">
    <location>
        <begin position="15"/>
        <end position="61"/>
    </location>
</feature>
<feature type="compositionally biased region" description="Basic residues" evidence="1">
    <location>
        <begin position="8"/>
        <end position="20"/>
    </location>
</feature>